<evidence type="ECO:0000313" key="2">
    <source>
        <dbReference type="Proteomes" id="UP000054559"/>
    </source>
</evidence>
<sequence>MGSQATAPVNTGSGHAFQRPWKPAHASLAELGLRPCGHRSSISPALIACTMELGEQIVRIVPCQLIHIKTVAPAKGDGTHIDIARVRYKANVVIEGEWYRRVYLAGGVFRQGREFGALPVESAWREPQALQRTY</sequence>
<accession>A0A0J8QU32</accession>
<proteinExistence type="predicted"/>
<gene>
    <name evidence="1" type="ORF">CISG_00693</name>
</gene>
<organism evidence="1 2">
    <name type="scientific">Coccidioides immitis RMSCC 3703</name>
    <dbReference type="NCBI Taxonomy" id="454286"/>
    <lineage>
        <taxon>Eukaryota</taxon>
        <taxon>Fungi</taxon>
        <taxon>Dikarya</taxon>
        <taxon>Ascomycota</taxon>
        <taxon>Pezizomycotina</taxon>
        <taxon>Eurotiomycetes</taxon>
        <taxon>Eurotiomycetidae</taxon>
        <taxon>Onygenales</taxon>
        <taxon>Onygenaceae</taxon>
        <taxon>Coccidioides</taxon>
    </lineage>
</organism>
<reference evidence="2" key="1">
    <citation type="journal article" date="2010" name="Genome Res.">
        <title>Population genomic sequencing of Coccidioides fungi reveals recent hybridization and transposon control.</title>
        <authorList>
            <person name="Neafsey D.E."/>
            <person name="Barker B.M."/>
            <person name="Sharpton T.J."/>
            <person name="Stajich J.E."/>
            <person name="Park D.J."/>
            <person name="Whiston E."/>
            <person name="Hung C.-Y."/>
            <person name="McMahan C."/>
            <person name="White J."/>
            <person name="Sykes S."/>
            <person name="Heiman D."/>
            <person name="Young S."/>
            <person name="Zeng Q."/>
            <person name="Abouelleil A."/>
            <person name="Aftuck L."/>
            <person name="Bessette D."/>
            <person name="Brown A."/>
            <person name="FitzGerald M."/>
            <person name="Lui A."/>
            <person name="Macdonald J.P."/>
            <person name="Priest M."/>
            <person name="Orbach M.J."/>
            <person name="Galgiani J.N."/>
            <person name="Kirkland T.N."/>
            <person name="Cole G.T."/>
            <person name="Birren B.W."/>
            <person name="Henn M.R."/>
            <person name="Taylor J.W."/>
            <person name="Rounsley S.D."/>
        </authorList>
    </citation>
    <scope>NUCLEOTIDE SEQUENCE [LARGE SCALE GENOMIC DNA]</scope>
    <source>
        <strain evidence="2">RMSCC 3703</strain>
    </source>
</reference>
<protein>
    <submittedName>
        <fullName evidence="1">Uncharacterized protein</fullName>
    </submittedName>
</protein>
<name>A0A0J8QU32_COCIT</name>
<dbReference type="EMBL" id="DS268119">
    <property type="protein sequence ID" value="KMU74763.1"/>
    <property type="molecule type" value="Genomic_DNA"/>
</dbReference>
<dbReference type="AlphaFoldDB" id="A0A0J8QU32"/>
<evidence type="ECO:0000313" key="1">
    <source>
        <dbReference type="EMBL" id="KMU74763.1"/>
    </source>
</evidence>
<dbReference type="Proteomes" id="UP000054559">
    <property type="component" value="Unassembled WGS sequence"/>
</dbReference>